<dbReference type="EMBL" id="QXFI01000032">
    <property type="protein sequence ID" value="RIV43251.1"/>
    <property type="molecule type" value="Genomic_DNA"/>
</dbReference>
<reference evidence="7 9" key="1">
    <citation type="submission" date="2018-08" db="EMBL/GenBank/DDBJ databases">
        <title>Proposal of Muricauda 72 sp.nov. and Muricauda NH166 sp.nov., isolated from seawater.</title>
        <authorList>
            <person name="Cheng H."/>
            <person name="Wu Y.-H."/>
            <person name="Guo L.-L."/>
            <person name="Xu X.-W."/>
        </authorList>
    </citation>
    <scope>NUCLEOTIDE SEQUENCE [LARGE SCALE GENOMIC DNA]</scope>
    <source>
        <strain evidence="7 9">72</strain>
    </source>
</reference>
<dbReference type="RefSeq" id="WP_119639313.1">
    <property type="nucleotide sequence ID" value="NZ_QXFI01000032.1"/>
</dbReference>
<evidence type="ECO:0000256" key="4">
    <source>
        <dbReference type="ARBA" id="ARBA00023163"/>
    </source>
</evidence>
<dbReference type="InterPro" id="IPR013325">
    <property type="entry name" value="RNA_pol_sigma_r2"/>
</dbReference>
<keyword evidence="4" id="KW-0804">Transcription</keyword>
<dbReference type="Gene3D" id="1.10.10.10">
    <property type="entry name" value="Winged helix-like DNA-binding domain superfamily/Winged helix DNA-binding domain"/>
    <property type="match status" value="1"/>
</dbReference>
<dbReference type="InterPro" id="IPR007627">
    <property type="entry name" value="RNA_pol_sigma70_r2"/>
</dbReference>
<comment type="caution">
    <text evidence="7">The sequence shown here is derived from an EMBL/GenBank/DDBJ whole genome shotgun (WGS) entry which is preliminary data.</text>
</comment>
<dbReference type="NCBIfam" id="TIGR02985">
    <property type="entry name" value="Sig70_bacteroi1"/>
    <property type="match status" value="1"/>
</dbReference>
<dbReference type="InterPro" id="IPR013249">
    <property type="entry name" value="RNA_pol_sigma70_r4_t2"/>
</dbReference>
<evidence type="ECO:0000256" key="1">
    <source>
        <dbReference type="ARBA" id="ARBA00010641"/>
    </source>
</evidence>
<name>A0A3A1NEN5_9FLAO</name>
<dbReference type="CDD" id="cd06171">
    <property type="entry name" value="Sigma70_r4"/>
    <property type="match status" value="1"/>
</dbReference>
<dbReference type="Proteomes" id="UP000266691">
    <property type="component" value="Unassembled WGS sequence"/>
</dbReference>
<dbReference type="InterPro" id="IPR014284">
    <property type="entry name" value="RNA_pol_sigma-70_dom"/>
</dbReference>
<feature type="domain" description="RNA polymerase sigma-70 region 2" evidence="5">
    <location>
        <begin position="23"/>
        <end position="87"/>
    </location>
</feature>
<dbReference type="OrthoDB" id="665981at2"/>
<dbReference type="PANTHER" id="PTHR43133">
    <property type="entry name" value="RNA POLYMERASE ECF-TYPE SIGMA FACTO"/>
    <property type="match status" value="1"/>
</dbReference>
<dbReference type="PANTHER" id="PTHR43133:SF46">
    <property type="entry name" value="RNA POLYMERASE SIGMA-70 FACTOR ECF SUBFAMILY"/>
    <property type="match status" value="1"/>
</dbReference>
<evidence type="ECO:0000259" key="5">
    <source>
        <dbReference type="Pfam" id="PF04542"/>
    </source>
</evidence>
<evidence type="ECO:0000313" key="10">
    <source>
        <dbReference type="Proteomes" id="UP000321621"/>
    </source>
</evidence>
<sequence length="190" mass="22800">MPENDQELLSRLQNDDEVAYKWIYSRYAEKLFLYAMNILKHQEICEDIIQNVFIQLWEKRKENNITHLKPYLYQSVKFQVFKSFRNQHFKQEDLTRLNLVDASLNASRQIEFDELESLINSLVDKLTPKCREIFIMSRFEEKSNKQIAEELGMSIQTVKNQVSKAIKKLREQMTQEQIVIYPIIIFMLTL</sequence>
<dbReference type="GO" id="GO:0006352">
    <property type="term" value="P:DNA-templated transcription initiation"/>
    <property type="evidence" value="ECO:0007669"/>
    <property type="project" value="InterPro"/>
</dbReference>
<dbReference type="Pfam" id="PF04542">
    <property type="entry name" value="Sigma70_r2"/>
    <property type="match status" value="1"/>
</dbReference>
<evidence type="ECO:0000313" key="9">
    <source>
        <dbReference type="Proteomes" id="UP000266691"/>
    </source>
</evidence>
<keyword evidence="2" id="KW-0805">Transcription regulation</keyword>
<organism evidence="7 9">
    <name type="scientific">Flagellimonas pelagia</name>
    <dbReference type="NCBI Taxonomy" id="2306998"/>
    <lineage>
        <taxon>Bacteria</taxon>
        <taxon>Pseudomonadati</taxon>
        <taxon>Bacteroidota</taxon>
        <taxon>Flavobacteriia</taxon>
        <taxon>Flavobacteriales</taxon>
        <taxon>Flavobacteriaceae</taxon>
        <taxon>Flagellimonas</taxon>
    </lineage>
</organism>
<feature type="domain" description="RNA polymerase sigma factor 70 region 4 type 2" evidence="6">
    <location>
        <begin position="120"/>
        <end position="169"/>
    </location>
</feature>
<dbReference type="Pfam" id="PF08281">
    <property type="entry name" value="Sigma70_r4_2"/>
    <property type="match status" value="1"/>
</dbReference>
<dbReference type="AlphaFoldDB" id="A0A3A1NEN5"/>
<evidence type="ECO:0000256" key="2">
    <source>
        <dbReference type="ARBA" id="ARBA00023015"/>
    </source>
</evidence>
<accession>A0A3A1NEN5</accession>
<dbReference type="EMBL" id="VNWK01000032">
    <property type="protein sequence ID" value="TXJ92476.1"/>
    <property type="molecule type" value="Genomic_DNA"/>
</dbReference>
<keyword evidence="10" id="KW-1185">Reference proteome</keyword>
<dbReference type="Gene3D" id="1.10.1740.10">
    <property type="match status" value="1"/>
</dbReference>
<evidence type="ECO:0000313" key="8">
    <source>
        <dbReference type="EMBL" id="TXJ92476.1"/>
    </source>
</evidence>
<comment type="similarity">
    <text evidence="1">Belongs to the sigma-70 factor family. ECF subfamily.</text>
</comment>
<dbReference type="GO" id="GO:0016987">
    <property type="term" value="F:sigma factor activity"/>
    <property type="evidence" value="ECO:0007669"/>
    <property type="project" value="UniProtKB-KW"/>
</dbReference>
<dbReference type="SUPFAM" id="SSF88659">
    <property type="entry name" value="Sigma3 and sigma4 domains of RNA polymerase sigma factors"/>
    <property type="match status" value="1"/>
</dbReference>
<dbReference type="Proteomes" id="UP000321621">
    <property type="component" value="Unassembled WGS sequence"/>
</dbReference>
<dbReference type="InterPro" id="IPR039425">
    <property type="entry name" value="RNA_pol_sigma-70-like"/>
</dbReference>
<dbReference type="GO" id="GO:0003677">
    <property type="term" value="F:DNA binding"/>
    <property type="evidence" value="ECO:0007669"/>
    <property type="project" value="InterPro"/>
</dbReference>
<gene>
    <name evidence="7" type="ORF">D2V05_13800</name>
    <name evidence="8" type="ORF">FQ017_13670</name>
</gene>
<keyword evidence="3" id="KW-0731">Sigma factor</keyword>
<evidence type="ECO:0000259" key="6">
    <source>
        <dbReference type="Pfam" id="PF08281"/>
    </source>
</evidence>
<reference evidence="8 10" key="2">
    <citation type="submission" date="2019-07" db="EMBL/GenBank/DDBJ databases">
        <title>Draft genome of two Muricauda strains isolated from deep sea.</title>
        <authorList>
            <person name="Sun C."/>
        </authorList>
    </citation>
    <scope>NUCLEOTIDE SEQUENCE [LARGE SCALE GENOMIC DNA]</scope>
    <source>
        <strain evidence="8 10">72</strain>
    </source>
</reference>
<protein>
    <submittedName>
        <fullName evidence="7">RNA polymerase sigma-70 factor</fullName>
    </submittedName>
</protein>
<dbReference type="InterPro" id="IPR036388">
    <property type="entry name" value="WH-like_DNA-bd_sf"/>
</dbReference>
<dbReference type="SUPFAM" id="SSF88946">
    <property type="entry name" value="Sigma2 domain of RNA polymerase sigma factors"/>
    <property type="match status" value="1"/>
</dbReference>
<dbReference type="NCBIfam" id="TIGR02937">
    <property type="entry name" value="sigma70-ECF"/>
    <property type="match status" value="1"/>
</dbReference>
<dbReference type="InterPro" id="IPR013324">
    <property type="entry name" value="RNA_pol_sigma_r3/r4-like"/>
</dbReference>
<evidence type="ECO:0000256" key="3">
    <source>
        <dbReference type="ARBA" id="ARBA00023082"/>
    </source>
</evidence>
<proteinExistence type="inferred from homology"/>
<dbReference type="InterPro" id="IPR014327">
    <property type="entry name" value="RNA_pol_sigma70_bacteroid"/>
</dbReference>
<evidence type="ECO:0000313" key="7">
    <source>
        <dbReference type="EMBL" id="RIV43251.1"/>
    </source>
</evidence>